<dbReference type="EMBL" id="VOHM01000004">
    <property type="protein sequence ID" value="TWT28541.1"/>
    <property type="molecule type" value="Genomic_DNA"/>
</dbReference>
<dbReference type="OrthoDB" id="4418870at2"/>
<evidence type="ECO:0000313" key="2">
    <source>
        <dbReference type="EMBL" id="TWT28541.1"/>
    </source>
</evidence>
<comment type="caution">
    <text evidence="2">The sequence shown here is derived from an EMBL/GenBank/DDBJ whole genome shotgun (WGS) entry which is preliminary data.</text>
</comment>
<evidence type="ECO:0000313" key="3">
    <source>
        <dbReference type="Proteomes" id="UP000320791"/>
    </source>
</evidence>
<sequence length="180" mass="20061">MNNLHWGARDKSGAQVTIPLLQGDEVLATFVTDHKAETTTAQVGDRTWTFEAGRKGDAVARVGDSIEYRAVPSKGRFDRSDNVTVTVGKRTFKLTREAKSDWIVEVEPHNDKVAQFTGAQHGVRHVELEVEEGAELSQDEAVFLAWVARIVLEARLVGFTWILTVCLLALTPFIVWVFLL</sequence>
<keyword evidence="1" id="KW-0472">Membrane</keyword>
<dbReference type="RefSeq" id="WP_146323627.1">
    <property type="nucleotide sequence ID" value="NZ_BAABLR010000014.1"/>
</dbReference>
<organism evidence="2 3">
    <name type="scientific">Corynebacterium canis</name>
    <dbReference type="NCBI Taxonomy" id="679663"/>
    <lineage>
        <taxon>Bacteria</taxon>
        <taxon>Bacillati</taxon>
        <taxon>Actinomycetota</taxon>
        <taxon>Actinomycetes</taxon>
        <taxon>Mycobacteriales</taxon>
        <taxon>Corynebacteriaceae</taxon>
        <taxon>Corynebacterium</taxon>
    </lineage>
</organism>
<dbReference type="AlphaFoldDB" id="A0A5C5UPW5"/>
<reference evidence="2 3" key="1">
    <citation type="submission" date="2019-08" db="EMBL/GenBank/DDBJ databases">
        <authorList>
            <person name="Lei W."/>
        </authorList>
    </citation>
    <scope>NUCLEOTIDE SEQUENCE [LARGE SCALE GENOMIC DNA]</scope>
    <source>
        <strain evidence="2 3">CCUG 58627</strain>
    </source>
</reference>
<proteinExistence type="predicted"/>
<evidence type="ECO:0000256" key="1">
    <source>
        <dbReference type="SAM" id="Phobius"/>
    </source>
</evidence>
<feature type="transmembrane region" description="Helical" evidence="1">
    <location>
        <begin position="156"/>
        <end position="179"/>
    </location>
</feature>
<protein>
    <submittedName>
        <fullName evidence="2">Uncharacterized protein</fullName>
    </submittedName>
</protein>
<keyword evidence="3" id="KW-1185">Reference proteome</keyword>
<accession>A0A5C5UPW5</accession>
<name>A0A5C5UPW5_9CORY</name>
<dbReference type="Proteomes" id="UP000320791">
    <property type="component" value="Unassembled WGS sequence"/>
</dbReference>
<keyword evidence="1" id="KW-1133">Transmembrane helix</keyword>
<gene>
    <name evidence="2" type="ORF">FRX94_02930</name>
</gene>
<keyword evidence="1" id="KW-0812">Transmembrane</keyword>